<dbReference type="AlphaFoldDB" id="A0ABD6S7Q1"/>
<evidence type="ECO:0000313" key="2">
    <source>
        <dbReference type="Proteomes" id="UP000219897"/>
    </source>
</evidence>
<accession>A0ABD6S7Q1</accession>
<protein>
    <recommendedName>
        <fullName evidence="3">Phage protein</fullName>
    </recommendedName>
</protein>
<name>A0ABD6S7Q1_BACTU</name>
<gene>
    <name evidence="1" type="ORF">CN495_08945</name>
</gene>
<evidence type="ECO:0008006" key="3">
    <source>
        <dbReference type="Google" id="ProtNLM"/>
    </source>
</evidence>
<dbReference type="Proteomes" id="UP000219897">
    <property type="component" value="Unassembled WGS sequence"/>
</dbReference>
<dbReference type="RefSeq" id="WP_098317200.1">
    <property type="nucleotide sequence ID" value="NZ_NTYF01000023.1"/>
</dbReference>
<reference evidence="1 2" key="1">
    <citation type="submission" date="2017-09" db="EMBL/GenBank/DDBJ databases">
        <title>Large-scale bioinformatics analysis of Bacillus genomes uncovers conserved roles of natural products in bacterial physiology.</title>
        <authorList>
            <consortium name="Agbiome Team Llc"/>
            <person name="Bleich R.M."/>
            <person name="Kirk G.J."/>
            <person name="Santa Maria K.C."/>
            <person name="Allen S.E."/>
            <person name="Farag S."/>
            <person name="Shank E.A."/>
            <person name="Bowers A."/>
        </authorList>
    </citation>
    <scope>NUCLEOTIDE SEQUENCE [LARGE SCALE GENOMIC DNA]</scope>
    <source>
        <strain evidence="1 2">AFS005140</strain>
    </source>
</reference>
<evidence type="ECO:0000313" key="1">
    <source>
        <dbReference type="EMBL" id="PER55868.1"/>
    </source>
</evidence>
<sequence length="143" mass="15693">MKTINEQLKDLVQDKWNTLTTEGREVANYVLVKPSEDKVVIGLVYGETEDGNPILEGSFVEVQAGALDLHDVLKGSKLADLTVDELIAFSILFVCDLLVAKDTKGFDDYLGSTVDEMKAVARTSKDFNIDGITINGKQVVLEK</sequence>
<comment type="caution">
    <text evidence="1">The sequence shown here is derived from an EMBL/GenBank/DDBJ whole genome shotgun (WGS) entry which is preliminary data.</text>
</comment>
<dbReference type="EMBL" id="NTYF01000023">
    <property type="protein sequence ID" value="PER55868.1"/>
    <property type="molecule type" value="Genomic_DNA"/>
</dbReference>
<proteinExistence type="predicted"/>
<organism evidence="1 2">
    <name type="scientific">Bacillus thuringiensis</name>
    <dbReference type="NCBI Taxonomy" id="1428"/>
    <lineage>
        <taxon>Bacteria</taxon>
        <taxon>Bacillati</taxon>
        <taxon>Bacillota</taxon>
        <taxon>Bacilli</taxon>
        <taxon>Bacillales</taxon>
        <taxon>Bacillaceae</taxon>
        <taxon>Bacillus</taxon>
        <taxon>Bacillus cereus group</taxon>
    </lineage>
</organism>